<dbReference type="PANTHER" id="PTHR31451:SF40">
    <property type="entry name" value="GLYCOSIDE HYDROLASE FAMILY 5 DOMAIN-CONTAINING PROTEIN"/>
    <property type="match status" value="1"/>
</dbReference>
<accession>A0A1I7KY12</accession>
<evidence type="ECO:0000313" key="9">
    <source>
        <dbReference type="Proteomes" id="UP000182491"/>
    </source>
</evidence>
<dbReference type="InterPro" id="IPR001547">
    <property type="entry name" value="Glyco_hydro_5"/>
</dbReference>
<sequence length="442" mass="49871">MNIRLIFIALLFFPSMLSWAQEDKGFIKVAGMQFVRDGVPYYFIGANYWYGMNLGATTTGGDRNRLKQELDQLKQLGVTNLRIMAGTEGPDTESHRAKPSLQPSPGKYNEQVLEGLDFLLAEMGKRDMTAVVVLNNFWEWSGGMGQYVSWATGDTIPYAPPAGTSSWDDFQRFSASFYSNKKATKLYRKHLKFIINRENRFNGVRYENDPTIMAWQLGNEPRGYNNKEAYRKWVHETAGYIKKQDKNHLVSIGSEGNTSSHHAGNDFYEDHRSPNIDYATMHIWIQNWGWFDPHKAPETMPGAVEKATAYLNEHVEAAQKLNKPVVLEEFGVARDNEAFATGKPTEMRDAFYRQMFEAVYKQAKAGKPIAGANFWAYSGAGRPAAAEGGNYWKAGDSLLGDPPHEKQGWYSVFDSDASTLAIIRKYAELMQRLPAEAEASGK</sequence>
<evidence type="ECO:0000256" key="6">
    <source>
        <dbReference type="SAM" id="SignalP"/>
    </source>
</evidence>
<dbReference type="GO" id="GO:0005975">
    <property type="term" value="P:carbohydrate metabolic process"/>
    <property type="evidence" value="ECO:0007669"/>
    <property type="project" value="InterPro"/>
</dbReference>
<dbReference type="Gene3D" id="3.20.20.80">
    <property type="entry name" value="Glycosidases"/>
    <property type="match status" value="1"/>
</dbReference>
<dbReference type="PANTHER" id="PTHR31451">
    <property type="match status" value="1"/>
</dbReference>
<evidence type="ECO:0000256" key="3">
    <source>
        <dbReference type="ARBA" id="ARBA00022801"/>
    </source>
</evidence>
<organism evidence="8 9">
    <name type="scientific">Pontibacter akesuensis</name>
    <dbReference type="NCBI Taxonomy" id="388950"/>
    <lineage>
        <taxon>Bacteria</taxon>
        <taxon>Pseudomonadati</taxon>
        <taxon>Bacteroidota</taxon>
        <taxon>Cytophagia</taxon>
        <taxon>Cytophagales</taxon>
        <taxon>Hymenobacteraceae</taxon>
        <taxon>Pontibacter</taxon>
    </lineage>
</organism>
<evidence type="ECO:0000256" key="5">
    <source>
        <dbReference type="SAM" id="MobiDB-lite"/>
    </source>
</evidence>
<evidence type="ECO:0000313" key="8">
    <source>
        <dbReference type="EMBL" id="SFV02196.1"/>
    </source>
</evidence>
<gene>
    <name evidence="8" type="ORF">SAMN04487941_0089</name>
</gene>
<keyword evidence="6" id="KW-0732">Signal</keyword>
<dbReference type="RefSeq" id="WP_082815246.1">
    <property type="nucleotide sequence ID" value="NZ_BMXC01000005.1"/>
</dbReference>
<dbReference type="Pfam" id="PF26410">
    <property type="entry name" value="GH5_mannosidase"/>
    <property type="match status" value="1"/>
</dbReference>
<keyword evidence="3" id="KW-0378">Hydrolase</keyword>
<evidence type="ECO:0000256" key="1">
    <source>
        <dbReference type="ARBA" id="ARBA00001678"/>
    </source>
</evidence>
<dbReference type="OrthoDB" id="9801493at2"/>
<reference evidence="9" key="1">
    <citation type="submission" date="2016-10" db="EMBL/GenBank/DDBJ databases">
        <authorList>
            <person name="Varghese N."/>
        </authorList>
    </citation>
    <scope>NUCLEOTIDE SEQUENCE [LARGE SCALE GENOMIC DNA]</scope>
    <source>
        <strain evidence="9">DSM 18820</strain>
    </source>
</reference>
<proteinExistence type="predicted"/>
<name>A0A1I7KY12_9BACT</name>
<dbReference type="GO" id="GO:0016985">
    <property type="term" value="F:mannan endo-1,4-beta-mannosidase activity"/>
    <property type="evidence" value="ECO:0007669"/>
    <property type="project" value="TreeGrafter"/>
</dbReference>
<feature type="region of interest" description="Disordered" evidence="5">
    <location>
        <begin position="86"/>
        <end position="106"/>
    </location>
</feature>
<evidence type="ECO:0000256" key="2">
    <source>
        <dbReference type="ARBA" id="ARBA00012706"/>
    </source>
</evidence>
<comment type="catalytic activity">
    <reaction evidence="1">
        <text>Random hydrolysis of (1-&gt;4)-beta-D-mannosidic linkages in mannans, galactomannans and glucomannans.</text>
        <dbReference type="EC" id="3.2.1.78"/>
    </reaction>
</comment>
<evidence type="ECO:0000256" key="4">
    <source>
        <dbReference type="ARBA" id="ARBA00023295"/>
    </source>
</evidence>
<dbReference type="STRING" id="388950.GCA_001611675_02895"/>
<dbReference type="EC" id="3.2.1.78" evidence="2"/>
<protein>
    <recommendedName>
        <fullName evidence="2">mannan endo-1,4-beta-mannosidase</fullName>
        <ecNumber evidence="2">3.2.1.78</ecNumber>
    </recommendedName>
</protein>
<evidence type="ECO:0000259" key="7">
    <source>
        <dbReference type="Pfam" id="PF26410"/>
    </source>
</evidence>
<keyword evidence="4" id="KW-0326">Glycosidase</keyword>
<feature type="signal peptide" evidence="6">
    <location>
        <begin position="1"/>
        <end position="20"/>
    </location>
</feature>
<dbReference type="AlphaFoldDB" id="A0A1I7KY12"/>
<feature type="chain" id="PRO_5010297072" description="mannan endo-1,4-beta-mannosidase" evidence="6">
    <location>
        <begin position="21"/>
        <end position="442"/>
    </location>
</feature>
<dbReference type="SUPFAM" id="SSF51445">
    <property type="entry name" value="(Trans)glycosidases"/>
    <property type="match status" value="1"/>
</dbReference>
<feature type="domain" description="Glycoside hydrolase family 5" evidence="7">
    <location>
        <begin position="25"/>
        <end position="432"/>
    </location>
</feature>
<dbReference type="EMBL" id="FPCA01000011">
    <property type="protein sequence ID" value="SFV02196.1"/>
    <property type="molecule type" value="Genomic_DNA"/>
</dbReference>
<dbReference type="Proteomes" id="UP000182491">
    <property type="component" value="Unassembled WGS sequence"/>
</dbReference>
<dbReference type="InterPro" id="IPR045053">
    <property type="entry name" value="MAN-like"/>
</dbReference>
<keyword evidence="9" id="KW-1185">Reference proteome</keyword>
<dbReference type="InterPro" id="IPR017853">
    <property type="entry name" value="GH"/>
</dbReference>